<dbReference type="InterPro" id="IPR040841">
    <property type="entry name" value="Luciferase_dom"/>
</dbReference>
<sequence length="162" mass="18102">MSKTLTLPKRSGEKPETSRRLPHSQLTQHGPDDVIDKLHEWAFSLPHVDNQHSGISVPGARAMVLHESCDCNQEAFMVGREFAHIHPHPDNGSLHVKLPADEAKEVVDKGWGEDHYLVTLGHYPPGLIMVFSPRDDDELEVVKTIVSRSYLFANKGQSALQI</sequence>
<accession>A0A128F8J9</accession>
<dbReference type="OrthoDB" id="822427at2"/>
<evidence type="ECO:0000259" key="2">
    <source>
        <dbReference type="Pfam" id="PF17648"/>
    </source>
</evidence>
<proteinExistence type="predicted"/>
<feature type="compositionally biased region" description="Basic and acidic residues" evidence="1">
    <location>
        <begin position="10"/>
        <end position="19"/>
    </location>
</feature>
<dbReference type="InterPro" id="IPR048273">
    <property type="entry name" value="Luciferase"/>
</dbReference>
<keyword evidence="4" id="KW-1185">Reference proteome</keyword>
<dbReference type="STRING" id="1796497.GCE9029_03344"/>
<reference evidence="4" key="1">
    <citation type="submission" date="2016-02" db="EMBL/GenBank/DDBJ databases">
        <authorList>
            <person name="Rodrigo-Torres Lidia"/>
            <person name="Arahal R.David."/>
        </authorList>
    </citation>
    <scope>NUCLEOTIDE SEQUENCE [LARGE SCALE GENOMIC DNA]</scope>
    <source>
        <strain evidence="4">CECT 9029</strain>
    </source>
</reference>
<dbReference type="Pfam" id="PF17648">
    <property type="entry name" value="Luciferase"/>
    <property type="match status" value="1"/>
</dbReference>
<protein>
    <recommendedName>
        <fullName evidence="2">Luciferase domain-containing protein</fullName>
    </recommendedName>
</protein>
<evidence type="ECO:0000313" key="3">
    <source>
        <dbReference type="EMBL" id="CZF82626.1"/>
    </source>
</evidence>
<organism evidence="3 4">
    <name type="scientific">Grimontia celer</name>
    <dbReference type="NCBI Taxonomy" id="1796497"/>
    <lineage>
        <taxon>Bacteria</taxon>
        <taxon>Pseudomonadati</taxon>
        <taxon>Pseudomonadota</taxon>
        <taxon>Gammaproteobacteria</taxon>
        <taxon>Vibrionales</taxon>
        <taxon>Vibrionaceae</taxon>
        <taxon>Grimontia</taxon>
    </lineage>
</organism>
<feature type="domain" description="Luciferase" evidence="2">
    <location>
        <begin position="79"/>
        <end position="149"/>
    </location>
</feature>
<name>A0A128F8J9_9GAMM</name>
<gene>
    <name evidence="3" type="ORF">GCE9029_03344</name>
</gene>
<dbReference type="PANTHER" id="PTHR38695">
    <property type="entry name" value="AMINO ACID PERMEASE_ SLC12A DOMAIN-CONTAINING PROTEIN"/>
    <property type="match status" value="1"/>
</dbReference>
<evidence type="ECO:0000313" key="4">
    <source>
        <dbReference type="Proteomes" id="UP000071641"/>
    </source>
</evidence>
<feature type="region of interest" description="Disordered" evidence="1">
    <location>
        <begin position="1"/>
        <end position="31"/>
    </location>
</feature>
<dbReference type="RefSeq" id="WP_062664876.1">
    <property type="nucleotide sequence ID" value="NZ_FIZX01000002.1"/>
</dbReference>
<dbReference type="AlphaFoldDB" id="A0A128F8J9"/>
<evidence type="ECO:0000256" key="1">
    <source>
        <dbReference type="SAM" id="MobiDB-lite"/>
    </source>
</evidence>
<dbReference type="EMBL" id="FIZX01000002">
    <property type="protein sequence ID" value="CZF82626.1"/>
    <property type="molecule type" value="Genomic_DNA"/>
</dbReference>
<dbReference type="Proteomes" id="UP000071641">
    <property type="component" value="Unassembled WGS sequence"/>
</dbReference>
<dbReference type="PANTHER" id="PTHR38695:SF1">
    <property type="entry name" value="AMINO ACID PERMEASE_ SLC12A DOMAIN-CONTAINING PROTEIN"/>
    <property type="match status" value="1"/>
</dbReference>